<keyword evidence="7" id="KW-0378">Hydrolase</keyword>
<feature type="domain" description="S-layer protein C-terminal" evidence="6">
    <location>
        <begin position="760"/>
        <end position="826"/>
    </location>
</feature>
<feature type="domain" description="Calcineurin-like phosphoesterase" evidence="4">
    <location>
        <begin position="96"/>
        <end position="354"/>
    </location>
</feature>
<keyword evidence="7" id="KW-0540">Nuclease</keyword>
<dbReference type="GO" id="GO:0008768">
    <property type="term" value="F:UDP-sugar diphosphatase activity"/>
    <property type="evidence" value="ECO:0007669"/>
    <property type="project" value="TreeGrafter"/>
</dbReference>
<dbReference type="Gene3D" id="3.90.780.10">
    <property type="entry name" value="5'-Nucleotidase, C-terminal domain"/>
    <property type="match status" value="1"/>
</dbReference>
<dbReference type="GO" id="GO:0030288">
    <property type="term" value="C:outer membrane-bounded periplasmic space"/>
    <property type="evidence" value="ECO:0007669"/>
    <property type="project" value="TreeGrafter"/>
</dbReference>
<dbReference type="AlphaFoldDB" id="A0A2X0T3G5"/>
<dbReference type="Pfam" id="PF03217">
    <property type="entry name" value="SlpA"/>
    <property type="match status" value="2"/>
</dbReference>
<feature type="signal peptide" evidence="3">
    <location>
        <begin position="1"/>
        <end position="30"/>
    </location>
</feature>
<dbReference type="SUPFAM" id="SSF56300">
    <property type="entry name" value="Metallo-dependent phosphatases"/>
    <property type="match status" value="1"/>
</dbReference>
<feature type="region of interest" description="Disordered" evidence="2">
    <location>
        <begin position="645"/>
        <end position="685"/>
    </location>
</feature>
<evidence type="ECO:0000256" key="3">
    <source>
        <dbReference type="SAM" id="SignalP"/>
    </source>
</evidence>
<organism evidence="7">
    <name type="scientific">Lactobacillus helveticus</name>
    <name type="common">Lactobacillus suntoryeus</name>
    <dbReference type="NCBI Taxonomy" id="1587"/>
    <lineage>
        <taxon>Bacteria</taxon>
        <taxon>Bacillati</taxon>
        <taxon>Bacillota</taxon>
        <taxon>Bacilli</taxon>
        <taxon>Lactobacillales</taxon>
        <taxon>Lactobacillaceae</taxon>
        <taxon>Lactobacillus</taxon>
    </lineage>
</organism>
<feature type="domain" description="5'-Nucleotidase C-terminal" evidence="5">
    <location>
        <begin position="433"/>
        <end position="586"/>
    </location>
</feature>
<feature type="region of interest" description="Disordered" evidence="2">
    <location>
        <begin position="39"/>
        <end position="85"/>
    </location>
</feature>
<feature type="domain" description="S-layer protein C-terminal" evidence="6">
    <location>
        <begin position="694"/>
        <end position="754"/>
    </location>
</feature>
<dbReference type="Gene3D" id="3.60.21.10">
    <property type="match status" value="1"/>
</dbReference>
<dbReference type="InterPro" id="IPR029052">
    <property type="entry name" value="Metallo-depent_PP-like"/>
</dbReference>
<dbReference type="GO" id="GO:0008253">
    <property type="term" value="F:5'-nucleotidase activity"/>
    <property type="evidence" value="ECO:0007669"/>
    <property type="project" value="TreeGrafter"/>
</dbReference>
<feature type="chain" id="PRO_5043523210" evidence="3">
    <location>
        <begin position="31"/>
        <end position="829"/>
    </location>
</feature>
<dbReference type="GO" id="GO:0009166">
    <property type="term" value="P:nucleotide catabolic process"/>
    <property type="evidence" value="ECO:0007669"/>
    <property type="project" value="InterPro"/>
</dbReference>
<dbReference type="GO" id="GO:0004519">
    <property type="term" value="F:endonuclease activity"/>
    <property type="evidence" value="ECO:0007669"/>
    <property type="project" value="UniProtKB-KW"/>
</dbReference>
<dbReference type="InterPro" id="IPR004843">
    <property type="entry name" value="Calcineurin-like_PHP"/>
</dbReference>
<evidence type="ECO:0000259" key="4">
    <source>
        <dbReference type="Pfam" id="PF00149"/>
    </source>
</evidence>
<evidence type="ECO:0000256" key="2">
    <source>
        <dbReference type="SAM" id="MobiDB-lite"/>
    </source>
</evidence>
<name>A0A2X0T3G5_LACHE</name>
<accession>A0A2X0T3G5</accession>
<evidence type="ECO:0000256" key="1">
    <source>
        <dbReference type="ARBA" id="ARBA00022729"/>
    </source>
</evidence>
<proteinExistence type="predicted"/>
<dbReference type="InterPro" id="IPR006179">
    <property type="entry name" value="5_nucleotidase/apyrase"/>
</dbReference>
<dbReference type="RefSeq" id="WP_126963168.1">
    <property type="nucleotide sequence ID" value="NZ_OGTV02000099.1"/>
</dbReference>
<dbReference type="Pfam" id="PF02872">
    <property type="entry name" value="5_nucleotid_C"/>
    <property type="match status" value="1"/>
</dbReference>
<reference evidence="7" key="1">
    <citation type="submission" date="2018-01" db="EMBL/GenBank/DDBJ databases">
        <authorList>
            <person name="Gaut B.S."/>
            <person name="Morton B.R."/>
            <person name="Clegg M.T."/>
            <person name="Duvall M.R."/>
        </authorList>
    </citation>
    <scope>NUCLEOTIDE SEQUENCE</scope>
    <source>
        <strain evidence="7">Lactobacillus helveticus</strain>
    </source>
</reference>
<dbReference type="PANTHER" id="PTHR11575:SF24">
    <property type="entry name" value="5'-NUCLEOTIDASE"/>
    <property type="match status" value="1"/>
</dbReference>
<evidence type="ECO:0000313" key="7">
    <source>
        <dbReference type="EMBL" id="SPB26630.1"/>
    </source>
</evidence>
<gene>
    <name evidence="7" type="primary">yhcR_2</name>
    <name evidence="7" type="ORF">BDKNPLJD_01968</name>
</gene>
<feature type="compositionally biased region" description="Low complexity" evidence="2">
    <location>
        <begin position="662"/>
        <end position="680"/>
    </location>
</feature>
<protein>
    <submittedName>
        <fullName evidence="7">Endonuclease YhcR</fullName>
    </submittedName>
</protein>
<dbReference type="EMBL" id="OGTV01000100">
    <property type="protein sequence ID" value="SPB26630.1"/>
    <property type="molecule type" value="Genomic_DNA"/>
</dbReference>
<evidence type="ECO:0000259" key="6">
    <source>
        <dbReference type="Pfam" id="PF03217"/>
    </source>
</evidence>
<keyword evidence="1 3" id="KW-0732">Signal</keyword>
<dbReference type="Pfam" id="PF00149">
    <property type="entry name" value="Metallophos"/>
    <property type="match status" value="1"/>
</dbReference>
<sequence>MRSRHVNGIITSLAASALMGLFLTSVQVKADTQQVQQPVAQTTQQNADSTKQSSTTVYTESSKEVPVVSYTDHQSKPNNDHWSNPAKYKDAIPVQILGINDVHGNIDTTGKTWIGYRSYQNAGNAARLAGYLNNTESDFKKKNPNGTTIRVEAGDIVGASPATSSLLQDEPTMHALKQMHIEIGTLGNHEFDEGLDEFDRVLEGKAPKKGQFNQEEQDYPHENSGIQIVVSNLVRKSDGKVPFGWKPYIIKELEYNGKKSKIGFIGIDTTDLPKLTFAKNLKDYDVLDEAESIAKYDKILQDQGVHAIIVLAHTGVETYKGKTQGDAVKILQKLYRIDPDNSVDLYIAAHSHQYANGGVGNTKLVQAASFTKAYDDAIGYIDPSTNDFVKGSLITHVYPVMSATDDKEIQPDPAVEQVIKDAEQRTSKITNSVIGKAAAAKDITKDLNSDTENAIGDLVVDAQMAEAKREGIVADIAITDGGGVRSDLKVEKDGSIKWQSAQSVQPFSNQIQVFEVTGKQLYDLLNSQYDSSNESRYYLLSGMHYVYTKQNDKAFPKKVAVLYDGNNHPVDPNKVYRVITSNYLVDSTSQLKGAKKVADIGVDTDIFVNYLKHQTEEGNLITAPILSRKKAVTPEEAKQLIKEAQDELNKMSHSSSEDNEELNNSIDSINTNSNNTSANNQVNVEKDNFTKDETITLTHNAFVYDKNGKLVLKLGRNLFLKKGSHIRPLNNAAKVLINKHEYYQIGENEFVKVANTIERKTIVLRLKHNAYLYSKSGKTIKNGKKKVLLKKGKKVRVKATSKATSIVKIGHSKYYQIGKNQFIKVANFE</sequence>
<feature type="compositionally biased region" description="Polar residues" evidence="2">
    <location>
        <begin position="46"/>
        <end position="60"/>
    </location>
</feature>
<dbReference type="PANTHER" id="PTHR11575">
    <property type="entry name" value="5'-NUCLEOTIDASE-RELATED"/>
    <property type="match status" value="1"/>
</dbReference>
<dbReference type="SUPFAM" id="SSF55816">
    <property type="entry name" value="5'-nucleotidase (syn. UDP-sugar hydrolase), C-terminal domain"/>
    <property type="match status" value="1"/>
</dbReference>
<dbReference type="InterPro" id="IPR008334">
    <property type="entry name" value="5'-Nucleotdase_C"/>
</dbReference>
<keyword evidence="7" id="KW-0255">Endonuclease</keyword>
<evidence type="ECO:0000259" key="5">
    <source>
        <dbReference type="Pfam" id="PF02872"/>
    </source>
</evidence>
<dbReference type="PRINTS" id="PR01607">
    <property type="entry name" value="APYRASEFAMLY"/>
</dbReference>
<dbReference type="InterPro" id="IPR036907">
    <property type="entry name" value="5'-Nucleotdase_C_sf"/>
</dbReference>
<dbReference type="InterPro" id="IPR024968">
    <property type="entry name" value="SlpA_C_lactobacillus"/>
</dbReference>